<reference evidence="10" key="1">
    <citation type="submission" date="2017-03" db="EMBL/GenBank/DDBJ databases">
        <authorList>
            <consortium name="AG Boll"/>
        </authorList>
    </citation>
    <scope>NUCLEOTIDE SEQUENCE [LARGE SCALE GENOMIC DNA]</scope>
    <source>
        <strain evidence="10">Chol</strain>
    </source>
</reference>
<dbReference type="AlphaFoldDB" id="A0A7Z7HRL9"/>
<dbReference type="GO" id="GO:0016491">
    <property type="term" value="F:oxidoreductase activity"/>
    <property type="evidence" value="ECO:0007669"/>
    <property type="project" value="UniProtKB-KW"/>
</dbReference>
<dbReference type="PANTHER" id="PTHR43742">
    <property type="entry name" value="TRIMETHYLAMINE-N-OXIDE REDUCTASE"/>
    <property type="match status" value="1"/>
</dbReference>
<dbReference type="EMBL" id="LT837803">
    <property type="protein sequence ID" value="SMB23158.1"/>
    <property type="molecule type" value="Genomic_DNA"/>
</dbReference>
<evidence type="ECO:0000256" key="8">
    <source>
        <dbReference type="ARBA" id="ARBA00023014"/>
    </source>
</evidence>
<keyword evidence="6" id="KW-0560">Oxidoreductase</keyword>
<dbReference type="Gene3D" id="3.40.228.10">
    <property type="entry name" value="Dimethylsulfoxide Reductase, domain 2"/>
    <property type="match status" value="1"/>
</dbReference>
<evidence type="ECO:0000256" key="1">
    <source>
        <dbReference type="ARBA" id="ARBA00001942"/>
    </source>
</evidence>
<evidence type="ECO:0000256" key="4">
    <source>
        <dbReference type="ARBA" id="ARBA00022723"/>
    </source>
</evidence>
<comment type="cofactor">
    <cofactor evidence="1">
        <name>Mo-bis(molybdopterin guanine dinucleotide)</name>
        <dbReference type="ChEBI" id="CHEBI:60539"/>
    </cofactor>
</comment>
<dbReference type="Pfam" id="PF00384">
    <property type="entry name" value="Molybdopterin"/>
    <property type="match status" value="1"/>
</dbReference>
<gene>
    <name evidence="10" type="primary">ebdA</name>
    <name evidence="10" type="ORF">SDENCHOL_10780</name>
</gene>
<evidence type="ECO:0000256" key="7">
    <source>
        <dbReference type="ARBA" id="ARBA00023004"/>
    </source>
</evidence>
<name>A0A7Z7HRL9_9PROT</name>
<keyword evidence="8" id="KW-0411">Iron-sulfur</keyword>
<keyword evidence="3" id="KW-0500">Molybdenum</keyword>
<dbReference type="InterPro" id="IPR006963">
    <property type="entry name" value="Mopterin_OxRdtase_4Fe-4S_dom"/>
</dbReference>
<keyword evidence="5" id="KW-0732">Signal</keyword>
<protein>
    <submittedName>
        <fullName evidence="10">Ethylbenzene dehydrogenase-like alpha-subunit</fullName>
    </submittedName>
</protein>
<dbReference type="Gene3D" id="3.40.50.740">
    <property type="match status" value="1"/>
</dbReference>
<dbReference type="SUPFAM" id="SSF50692">
    <property type="entry name" value="ADC-like"/>
    <property type="match status" value="1"/>
</dbReference>
<organism evidence="10 11">
    <name type="scientific">Sterolibacterium denitrificans</name>
    <dbReference type="NCBI Taxonomy" id="157592"/>
    <lineage>
        <taxon>Bacteria</taxon>
        <taxon>Pseudomonadati</taxon>
        <taxon>Pseudomonadota</taxon>
        <taxon>Betaproteobacteria</taxon>
        <taxon>Nitrosomonadales</taxon>
        <taxon>Sterolibacteriaceae</taxon>
        <taxon>Sterolibacterium</taxon>
    </lineage>
</organism>
<accession>A0A7Z7HRL9</accession>
<dbReference type="InterPro" id="IPR006657">
    <property type="entry name" value="MoPterin_dinucl-bd_dom"/>
</dbReference>
<evidence type="ECO:0000256" key="3">
    <source>
        <dbReference type="ARBA" id="ARBA00022505"/>
    </source>
</evidence>
<dbReference type="GO" id="GO:0043546">
    <property type="term" value="F:molybdopterin cofactor binding"/>
    <property type="evidence" value="ECO:0007669"/>
    <property type="project" value="InterPro"/>
</dbReference>
<proteinExistence type="inferred from homology"/>
<evidence type="ECO:0000256" key="5">
    <source>
        <dbReference type="ARBA" id="ARBA00022729"/>
    </source>
</evidence>
<dbReference type="GO" id="GO:0046872">
    <property type="term" value="F:metal ion binding"/>
    <property type="evidence" value="ECO:0007669"/>
    <property type="project" value="UniProtKB-KW"/>
</dbReference>
<feature type="domain" description="4Fe-4S Mo/W bis-MGD-type" evidence="9">
    <location>
        <begin position="88"/>
        <end position="154"/>
    </location>
</feature>
<evidence type="ECO:0000313" key="11">
    <source>
        <dbReference type="Proteomes" id="UP000242886"/>
    </source>
</evidence>
<dbReference type="PROSITE" id="PS51669">
    <property type="entry name" value="4FE4S_MOW_BIS_MGD"/>
    <property type="match status" value="1"/>
</dbReference>
<dbReference type="PROSITE" id="PS51318">
    <property type="entry name" value="TAT"/>
    <property type="match status" value="1"/>
</dbReference>
<dbReference type="Gene3D" id="3.40.50.12440">
    <property type="match status" value="4"/>
</dbReference>
<dbReference type="GO" id="GO:0051536">
    <property type="term" value="F:iron-sulfur cluster binding"/>
    <property type="evidence" value="ECO:0007669"/>
    <property type="project" value="UniProtKB-KW"/>
</dbReference>
<dbReference type="InterPro" id="IPR009010">
    <property type="entry name" value="Asp_de-COase-like_dom_sf"/>
</dbReference>
<dbReference type="PANTHER" id="PTHR43742:SF6">
    <property type="entry name" value="OXIDOREDUCTASE YYAE-RELATED"/>
    <property type="match status" value="1"/>
</dbReference>
<keyword evidence="7" id="KW-0408">Iron</keyword>
<dbReference type="SUPFAM" id="SSF53706">
    <property type="entry name" value="Formate dehydrogenase/DMSO reductase, domains 1-3"/>
    <property type="match status" value="1"/>
</dbReference>
<comment type="similarity">
    <text evidence="2">Belongs to the prokaryotic molybdopterin-containing oxidoreductase family.</text>
</comment>
<evidence type="ECO:0000256" key="6">
    <source>
        <dbReference type="ARBA" id="ARBA00023002"/>
    </source>
</evidence>
<evidence type="ECO:0000256" key="2">
    <source>
        <dbReference type="ARBA" id="ARBA00010312"/>
    </source>
</evidence>
<dbReference type="Pfam" id="PF01568">
    <property type="entry name" value="Molydop_binding"/>
    <property type="match status" value="1"/>
</dbReference>
<evidence type="ECO:0000313" key="10">
    <source>
        <dbReference type="EMBL" id="SMB23158.1"/>
    </source>
</evidence>
<dbReference type="InterPro" id="IPR006656">
    <property type="entry name" value="Mopterin_OxRdtase"/>
</dbReference>
<keyword evidence="4" id="KW-0479">Metal-binding</keyword>
<evidence type="ECO:0000259" key="9">
    <source>
        <dbReference type="PROSITE" id="PS51669"/>
    </source>
</evidence>
<dbReference type="Proteomes" id="UP000242886">
    <property type="component" value="Chromosome SDENCHOL"/>
</dbReference>
<dbReference type="InterPro" id="IPR006311">
    <property type="entry name" value="TAT_signal"/>
</dbReference>
<keyword evidence="11" id="KW-1185">Reference proteome</keyword>
<sequence length="1004" mass="112170">MKPGKNPGMESKPGMIGMDRRSFLKAGGSALALSLCHLELLPMNAMAQAAGKDGNGNKAAAELSPLEAAAELEYRSFEDLYRKKWHWDSVAKSTHFVNCWYQRNCSWNVYVKNGIAWREEQAATYEQVDPNVPDYNPRGCQKGACYSQRMYDAGRLTHPLRRVGARGEGKWMRVSWDEALADIADRMIDVMRTDGPGAITWDPGTANAGGGASTAPYRLGFILDTPMIDVNTEVGDHHQGAQVTVGKISFSGSMDDLFYSDLILVWGANPVYTQIPNAHFINEARYNGAKVVSIAPDYNASSIHADLWIGVNSGSDAALGLSLAQVIIEEKLHQPDFIREQTDLPLLVREDNQQYLRQRDLKKDGREDVFYVWDEKTRSLRQAPQKSLALGKLRPALEGRYQVTLPDGRKVFVQTVFSRLRQQLDSRWKPEQTAATTGVAPATVRRLARMIGKARAAIYLTQSTFSKYYHGIEMERCQILVLTLCGHIGKKGSGITGFPAVSIDGAQSAVIAPGNLPPSLGGLVVAAGAAPAFIKGKIAGKSDEAIIYDIVADKYREGSFIAGNLFYYHVGLQALYGSSKKYDKTMKRELASFLEESYQKGWQIRPPQNKQRIFFELGGNILRRARGYDVLEKTLVKELDLLVTIDWRMSNTALHSDYVLPAAGWYEKDDILWATPLSPYIHIISRAIEPLGESKAEYAILCLLMKAIQQRAKARDIRHFNDRTGKQRRLDNVYDEFTFNGRFPEDKPEALLEHVLSQTTMLNGIDWKTLKQKGYERITGLGMNFINIGNATDIKPNETITANTWHTEKKQPWPTLTRRIQFYIDHPYYLEQGEQLPTHKDSPPIGGDYPLILNGAHTRWSIHAAWRDHPNLLRLGGRGEPTVWMGTRDAASRGIQDNDRVRVYNDIGAFETLAKVVPSLRPGQVIIYHAWEPYQYKNHKSYGTLTPNPFNPLSLAGGYGHLQPLPEANTPGPTDRDTRVEIEKIGARTAAAARQSAAAAKPKP</sequence>
<dbReference type="InterPro" id="IPR050612">
    <property type="entry name" value="Prok_Mopterin_Oxidored"/>
</dbReference>